<dbReference type="InterPro" id="IPR001138">
    <property type="entry name" value="Zn2Cys6_DnaBD"/>
</dbReference>
<evidence type="ECO:0000313" key="4">
    <source>
        <dbReference type="EMBL" id="KAF1979045.1"/>
    </source>
</evidence>
<dbReference type="CDD" id="cd00067">
    <property type="entry name" value="GAL4"/>
    <property type="match status" value="1"/>
</dbReference>
<organism evidence="4 5">
    <name type="scientific">Bimuria novae-zelandiae CBS 107.79</name>
    <dbReference type="NCBI Taxonomy" id="1447943"/>
    <lineage>
        <taxon>Eukaryota</taxon>
        <taxon>Fungi</taxon>
        <taxon>Dikarya</taxon>
        <taxon>Ascomycota</taxon>
        <taxon>Pezizomycotina</taxon>
        <taxon>Dothideomycetes</taxon>
        <taxon>Pleosporomycetidae</taxon>
        <taxon>Pleosporales</taxon>
        <taxon>Massarineae</taxon>
        <taxon>Didymosphaeriaceae</taxon>
        <taxon>Bimuria</taxon>
    </lineage>
</organism>
<feature type="compositionally biased region" description="Basic and acidic residues" evidence="2">
    <location>
        <begin position="74"/>
        <end position="86"/>
    </location>
</feature>
<dbReference type="Proteomes" id="UP000800036">
    <property type="component" value="Unassembled WGS sequence"/>
</dbReference>
<dbReference type="OrthoDB" id="424974at2759"/>
<sequence>MFKRWNVAVNDNGQPQKKRTSQRQPLACRACTKSKVRCDKNVPCARCFRKNTPCERESVELSAKRRRKSTSTKAESHHPVVEKLHEVQYNPAEIPDASGYTRYTSTTHYRNATPRTVLSPSAPSDLEAGMRRATSDHMIQDNTS</sequence>
<feature type="compositionally biased region" description="Basic and acidic residues" evidence="2">
    <location>
        <begin position="128"/>
        <end position="144"/>
    </location>
</feature>
<feature type="compositionally biased region" description="Polar residues" evidence="2">
    <location>
        <begin position="101"/>
        <end position="122"/>
    </location>
</feature>
<dbReference type="SUPFAM" id="SSF57701">
    <property type="entry name" value="Zn2/Cys6 DNA-binding domain"/>
    <property type="match status" value="1"/>
</dbReference>
<dbReference type="PROSITE" id="PS00463">
    <property type="entry name" value="ZN2_CY6_FUNGAL_1"/>
    <property type="match status" value="1"/>
</dbReference>
<feature type="region of interest" description="Disordered" evidence="2">
    <location>
        <begin position="1"/>
        <end position="24"/>
    </location>
</feature>
<dbReference type="GO" id="GO:0000981">
    <property type="term" value="F:DNA-binding transcription factor activity, RNA polymerase II-specific"/>
    <property type="evidence" value="ECO:0007669"/>
    <property type="project" value="InterPro"/>
</dbReference>
<name>A0A6A5VQ23_9PLEO</name>
<evidence type="ECO:0000259" key="3">
    <source>
        <dbReference type="PROSITE" id="PS50048"/>
    </source>
</evidence>
<feature type="domain" description="Zn(2)-C6 fungal-type" evidence="3">
    <location>
        <begin position="27"/>
        <end position="54"/>
    </location>
</feature>
<proteinExistence type="predicted"/>
<dbReference type="Pfam" id="PF00172">
    <property type="entry name" value="Zn_clus"/>
    <property type="match status" value="1"/>
</dbReference>
<dbReference type="PROSITE" id="PS50048">
    <property type="entry name" value="ZN2_CY6_FUNGAL_2"/>
    <property type="match status" value="1"/>
</dbReference>
<keyword evidence="1" id="KW-0539">Nucleus</keyword>
<reference evidence="4" key="1">
    <citation type="journal article" date="2020" name="Stud. Mycol.">
        <title>101 Dothideomycetes genomes: a test case for predicting lifestyles and emergence of pathogens.</title>
        <authorList>
            <person name="Haridas S."/>
            <person name="Albert R."/>
            <person name="Binder M."/>
            <person name="Bloem J."/>
            <person name="Labutti K."/>
            <person name="Salamov A."/>
            <person name="Andreopoulos B."/>
            <person name="Baker S."/>
            <person name="Barry K."/>
            <person name="Bills G."/>
            <person name="Bluhm B."/>
            <person name="Cannon C."/>
            <person name="Castanera R."/>
            <person name="Culley D."/>
            <person name="Daum C."/>
            <person name="Ezra D."/>
            <person name="Gonzalez J."/>
            <person name="Henrissat B."/>
            <person name="Kuo A."/>
            <person name="Liang C."/>
            <person name="Lipzen A."/>
            <person name="Lutzoni F."/>
            <person name="Magnuson J."/>
            <person name="Mondo S."/>
            <person name="Nolan M."/>
            <person name="Ohm R."/>
            <person name="Pangilinan J."/>
            <person name="Park H.-J."/>
            <person name="Ramirez L."/>
            <person name="Alfaro M."/>
            <person name="Sun H."/>
            <person name="Tritt A."/>
            <person name="Yoshinaga Y."/>
            <person name="Zwiers L.-H."/>
            <person name="Turgeon B."/>
            <person name="Goodwin S."/>
            <person name="Spatafora J."/>
            <person name="Crous P."/>
            <person name="Grigoriev I."/>
        </authorList>
    </citation>
    <scope>NUCLEOTIDE SEQUENCE</scope>
    <source>
        <strain evidence="4">CBS 107.79</strain>
    </source>
</reference>
<accession>A0A6A5VQ23</accession>
<protein>
    <recommendedName>
        <fullName evidence="3">Zn(2)-C6 fungal-type domain-containing protein</fullName>
    </recommendedName>
</protein>
<evidence type="ECO:0000256" key="2">
    <source>
        <dbReference type="SAM" id="MobiDB-lite"/>
    </source>
</evidence>
<dbReference type="SMART" id="SM00066">
    <property type="entry name" value="GAL4"/>
    <property type="match status" value="1"/>
</dbReference>
<evidence type="ECO:0000313" key="5">
    <source>
        <dbReference type="Proteomes" id="UP000800036"/>
    </source>
</evidence>
<evidence type="ECO:0000256" key="1">
    <source>
        <dbReference type="ARBA" id="ARBA00023242"/>
    </source>
</evidence>
<dbReference type="AlphaFoldDB" id="A0A6A5VQ23"/>
<dbReference type="InterPro" id="IPR036864">
    <property type="entry name" value="Zn2-C6_fun-type_DNA-bd_sf"/>
</dbReference>
<keyword evidence="5" id="KW-1185">Reference proteome</keyword>
<dbReference type="Gene3D" id="4.10.240.10">
    <property type="entry name" value="Zn(2)-C6 fungal-type DNA-binding domain"/>
    <property type="match status" value="1"/>
</dbReference>
<feature type="region of interest" description="Disordered" evidence="2">
    <location>
        <begin position="55"/>
        <end position="144"/>
    </location>
</feature>
<gene>
    <name evidence="4" type="ORF">BU23DRAFT_647804</name>
</gene>
<dbReference type="GO" id="GO:0008270">
    <property type="term" value="F:zinc ion binding"/>
    <property type="evidence" value="ECO:0007669"/>
    <property type="project" value="InterPro"/>
</dbReference>
<dbReference type="EMBL" id="ML976659">
    <property type="protein sequence ID" value="KAF1979045.1"/>
    <property type="molecule type" value="Genomic_DNA"/>
</dbReference>